<proteinExistence type="predicted"/>
<sequence length="115" mass="13221">MFSLQYVFSCIVNPVAFYDGINVNLQFYSTCDSKHTELLVFLTINDLDGQFSNSVQVQRNGFVNFNINCTSMVNLNVECEGFLHQIRKPTPAVLTVKLLNEEREEKMDIMIVYDP</sequence>
<accession>A0ABP1H685</accession>
<comment type="caution">
    <text evidence="1">The sequence shown here is derived from an EMBL/GenBank/DDBJ whole genome shotgun (WGS) entry which is preliminary data.</text>
</comment>
<organism evidence="1 2">
    <name type="scientific">Hexamita inflata</name>
    <dbReference type="NCBI Taxonomy" id="28002"/>
    <lineage>
        <taxon>Eukaryota</taxon>
        <taxon>Metamonada</taxon>
        <taxon>Diplomonadida</taxon>
        <taxon>Hexamitidae</taxon>
        <taxon>Hexamitinae</taxon>
        <taxon>Hexamita</taxon>
    </lineage>
</organism>
<dbReference type="EMBL" id="CAXDID020000021">
    <property type="protein sequence ID" value="CAL5987063.1"/>
    <property type="molecule type" value="Genomic_DNA"/>
</dbReference>
<protein>
    <submittedName>
        <fullName evidence="1">Hypothetical_protein</fullName>
    </submittedName>
</protein>
<evidence type="ECO:0000313" key="1">
    <source>
        <dbReference type="EMBL" id="CAL5987063.1"/>
    </source>
</evidence>
<keyword evidence="2" id="KW-1185">Reference proteome</keyword>
<reference evidence="1 2" key="1">
    <citation type="submission" date="2024-07" db="EMBL/GenBank/DDBJ databases">
        <authorList>
            <person name="Akdeniz Z."/>
        </authorList>
    </citation>
    <scope>NUCLEOTIDE SEQUENCE [LARGE SCALE GENOMIC DNA]</scope>
</reference>
<name>A0ABP1H685_9EUKA</name>
<evidence type="ECO:0000313" key="2">
    <source>
        <dbReference type="Proteomes" id="UP001642409"/>
    </source>
</evidence>
<dbReference type="Proteomes" id="UP001642409">
    <property type="component" value="Unassembled WGS sequence"/>
</dbReference>
<gene>
    <name evidence="1" type="ORF">HINF_LOCUS9705</name>
</gene>